<evidence type="ECO:0008006" key="3">
    <source>
        <dbReference type="Google" id="ProtNLM"/>
    </source>
</evidence>
<accession>A0A3M8APT5</accession>
<proteinExistence type="predicted"/>
<dbReference type="RefSeq" id="WP_122906645.1">
    <property type="nucleotide sequence ID" value="NZ_RHHS01000055.1"/>
</dbReference>
<name>A0A3M8APT5_9BACL</name>
<dbReference type="OrthoDB" id="2194466at2"/>
<protein>
    <recommendedName>
        <fullName evidence="3">DUF1617 family protein</fullName>
    </recommendedName>
</protein>
<gene>
    <name evidence="1" type="ORF">EDM57_20995</name>
</gene>
<dbReference type="Proteomes" id="UP000268829">
    <property type="component" value="Unassembled WGS sequence"/>
</dbReference>
<evidence type="ECO:0000313" key="1">
    <source>
        <dbReference type="EMBL" id="RNB52667.1"/>
    </source>
</evidence>
<comment type="caution">
    <text evidence="1">The sequence shown here is derived from an EMBL/GenBank/DDBJ whole genome shotgun (WGS) entry which is preliminary data.</text>
</comment>
<sequence length="147" mass="17577">MKFYNYELKNFYDFLLSIELRGKQSRMRTKLCKLIGERLHEITDERDKLIAEFVERDENNNPLTKEAEGGKLKYILRDTEAFAKEYDLLMQEEFIIEENEVNKDMLMTVADVVLNLDIPLKGQEAILHERYCEVLESLNYYQINKRV</sequence>
<dbReference type="AlphaFoldDB" id="A0A3M8APT5"/>
<evidence type="ECO:0000313" key="2">
    <source>
        <dbReference type="Proteomes" id="UP000268829"/>
    </source>
</evidence>
<dbReference type="EMBL" id="RHHS01000055">
    <property type="protein sequence ID" value="RNB52667.1"/>
    <property type="molecule type" value="Genomic_DNA"/>
</dbReference>
<organism evidence="1 2">
    <name type="scientific">Brevibacillus gelatini</name>
    <dbReference type="NCBI Taxonomy" id="1655277"/>
    <lineage>
        <taxon>Bacteria</taxon>
        <taxon>Bacillati</taxon>
        <taxon>Bacillota</taxon>
        <taxon>Bacilli</taxon>
        <taxon>Bacillales</taxon>
        <taxon>Paenibacillaceae</taxon>
        <taxon>Brevibacillus</taxon>
    </lineage>
</organism>
<keyword evidence="2" id="KW-1185">Reference proteome</keyword>
<reference evidence="1 2" key="1">
    <citation type="submission" date="2018-10" db="EMBL/GenBank/DDBJ databases">
        <title>Phylogenomics of Brevibacillus.</title>
        <authorList>
            <person name="Dunlap C."/>
        </authorList>
    </citation>
    <scope>NUCLEOTIDE SEQUENCE [LARGE SCALE GENOMIC DNA]</scope>
    <source>
        <strain evidence="1 2">DSM 100115</strain>
    </source>
</reference>